<dbReference type="GO" id="GO:0005829">
    <property type="term" value="C:cytosol"/>
    <property type="evidence" value="ECO:0007669"/>
    <property type="project" value="TreeGrafter"/>
</dbReference>
<gene>
    <name evidence="7" type="ORF">A3B93_00885</name>
</gene>
<dbReference type="Pfam" id="PF00707">
    <property type="entry name" value="IF3_C"/>
    <property type="match status" value="1"/>
</dbReference>
<dbReference type="EMBL" id="MFUH01000020">
    <property type="protein sequence ID" value="OGI81711.1"/>
    <property type="molecule type" value="Genomic_DNA"/>
</dbReference>
<evidence type="ECO:0000256" key="3">
    <source>
        <dbReference type="ARBA" id="ARBA00022917"/>
    </source>
</evidence>
<evidence type="ECO:0000313" key="7">
    <source>
        <dbReference type="EMBL" id="OGI81711.1"/>
    </source>
</evidence>
<comment type="similarity">
    <text evidence="1">Belongs to the IF-3 family.</text>
</comment>
<feature type="domain" description="Translation initiation factor 3 N-terminal" evidence="6">
    <location>
        <begin position="6"/>
        <end position="74"/>
    </location>
</feature>
<dbReference type="Pfam" id="PF05198">
    <property type="entry name" value="IF3_N"/>
    <property type="match status" value="1"/>
</dbReference>
<dbReference type="InterPro" id="IPR019814">
    <property type="entry name" value="Translation_initiation_fac_3_N"/>
</dbReference>
<evidence type="ECO:0000256" key="4">
    <source>
        <dbReference type="NCBIfam" id="TIGR00168"/>
    </source>
</evidence>
<dbReference type="GO" id="GO:0043022">
    <property type="term" value="F:ribosome binding"/>
    <property type="evidence" value="ECO:0007669"/>
    <property type="project" value="TreeGrafter"/>
</dbReference>
<dbReference type="InterPro" id="IPR019815">
    <property type="entry name" value="Translation_initiation_fac_3_C"/>
</dbReference>
<dbReference type="GO" id="GO:0016020">
    <property type="term" value="C:membrane"/>
    <property type="evidence" value="ECO:0007669"/>
    <property type="project" value="TreeGrafter"/>
</dbReference>
<keyword evidence="2 7" id="KW-0396">Initiation factor</keyword>
<evidence type="ECO:0000259" key="5">
    <source>
        <dbReference type="Pfam" id="PF00707"/>
    </source>
</evidence>
<protein>
    <recommendedName>
        <fullName evidence="4">Translation initiation factor IF-3</fullName>
    </recommendedName>
</protein>
<evidence type="ECO:0000259" key="6">
    <source>
        <dbReference type="Pfam" id="PF05198"/>
    </source>
</evidence>
<reference evidence="7 8" key="1">
    <citation type="journal article" date="2016" name="Nat. Commun.">
        <title>Thousands of microbial genomes shed light on interconnected biogeochemical processes in an aquifer system.</title>
        <authorList>
            <person name="Anantharaman K."/>
            <person name="Brown C.T."/>
            <person name="Hug L.A."/>
            <person name="Sharon I."/>
            <person name="Castelle C.J."/>
            <person name="Probst A.J."/>
            <person name="Thomas B.C."/>
            <person name="Singh A."/>
            <person name="Wilkins M.J."/>
            <person name="Karaoz U."/>
            <person name="Brodie E.L."/>
            <person name="Williams K.H."/>
            <person name="Hubbard S.S."/>
            <person name="Banfield J.F."/>
        </authorList>
    </citation>
    <scope>NUCLEOTIDE SEQUENCE [LARGE SCALE GENOMIC DNA]</scope>
</reference>
<dbReference type="GO" id="GO:0032790">
    <property type="term" value="P:ribosome disassembly"/>
    <property type="evidence" value="ECO:0007669"/>
    <property type="project" value="TreeGrafter"/>
</dbReference>
<comment type="caution">
    <text evidence="7">The sequence shown here is derived from an EMBL/GenBank/DDBJ whole genome shotgun (WGS) entry which is preliminary data.</text>
</comment>
<keyword evidence="3" id="KW-0648">Protein biosynthesis</keyword>
<sequence>MLRERINNQIRAIELRIIDSDGKNLGVLKLSEALKLAQAQGLDLIEISATSVPPVGKIMEYGKFQYTQNKKLKKVKSAGGVSETKSVQVKIGTSEHDLGVKAKMASNWIKEGHRIKAELYLSGRAKYMDEKFLIGRLERLLKLISEKYKIAEPVKKIPKGFMITLEKA</sequence>
<dbReference type="InterPro" id="IPR036787">
    <property type="entry name" value="T_IF-3_N_sf"/>
</dbReference>
<dbReference type="InterPro" id="IPR036788">
    <property type="entry name" value="T_IF-3_C_sf"/>
</dbReference>
<dbReference type="SUPFAM" id="SSF55200">
    <property type="entry name" value="Translation initiation factor IF3, C-terminal domain"/>
    <property type="match status" value="1"/>
</dbReference>
<dbReference type="AlphaFoldDB" id="A0A1F6WIH5"/>
<dbReference type="PANTHER" id="PTHR10938">
    <property type="entry name" value="TRANSLATION INITIATION FACTOR IF-3"/>
    <property type="match status" value="1"/>
</dbReference>
<name>A0A1F6WIH5_9BACT</name>
<proteinExistence type="inferred from homology"/>
<evidence type="ECO:0000256" key="1">
    <source>
        <dbReference type="ARBA" id="ARBA00005439"/>
    </source>
</evidence>
<dbReference type="SUPFAM" id="SSF54364">
    <property type="entry name" value="Translation initiation factor IF3, N-terminal domain"/>
    <property type="match status" value="1"/>
</dbReference>
<dbReference type="Gene3D" id="3.10.20.80">
    <property type="entry name" value="Translation initiation factor 3 (IF-3), N-terminal domain"/>
    <property type="match status" value="1"/>
</dbReference>
<dbReference type="PANTHER" id="PTHR10938:SF0">
    <property type="entry name" value="TRANSLATION INITIATION FACTOR IF-3, MITOCHONDRIAL"/>
    <property type="match status" value="1"/>
</dbReference>
<accession>A0A1F6WIH5</accession>
<organism evidence="7 8">
    <name type="scientific">Candidatus Nomurabacteria bacterium RIFCSPHIGHO2_02_FULL_42_24</name>
    <dbReference type="NCBI Taxonomy" id="1801757"/>
    <lineage>
        <taxon>Bacteria</taxon>
        <taxon>Candidatus Nomuraibacteriota</taxon>
    </lineage>
</organism>
<dbReference type="GO" id="GO:0003743">
    <property type="term" value="F:translation initiation factor activity"/>
    <property type="evidence" value="ECO:0007669"/>
    <property type="project" value="UniProtKB-UniRule"/>
</dbReference>
<dbReference type="Gene3D" id="3.30.110.10">
    <property type="entry name" value="Translation initiation factor 3 (IF-3), C-terminal domain"/>
    <property type="match status" value="1"/>
</dbReference>
<dbReference type="NCBIfam" id="TIGR00168">
    <property type="entry name" value="infC"/>
    <property type="match status" value="1"/>
</dbReference>
<evidence type="ECO:0000256" key="2">
    <source>
        <dbReference type="ARBA" id="ARBA00022540"/>
    </source>
</evidence>
<evidence type="ECO:0000313" key="8">
    <source>
        <dbReference type="Proteomes" id="UP000179880"/>
    </source>
</evidence>
<dbReference type="InterPro" id="IPR001288">
    <property type="entry name" value="Translation_initiation_fac_3"/>
</dbReference>
<dbReference type="Proteomes" id="UP000179880">
    <property type="component" value="Unassembled WGS sequence"/>
</dbReference>
<feature type="domain" description="Translation initiation factor 3 C-terminal" evidence="5">
    <location>
        <begin position="83"/>
        <end position="160"/>
    </location>
</feature>